<dbReference type="AlphaFoldDB" id="A0A7W4VZ59"/>
<dbReference type="Proteomes" id="UP000589626">
    <property type="component" value="Unassembled WGS sequence"/>
</dbReference>
<reference evidence="1 2" key="1">
    <citation type="submission" date="2020-08" db="EMBL/GenBank/DDBJ databases">
        <title>Sequencing the genomes of 1000 actinobacteria strains.</title>
        <authorList>
            <person name="Klenk H.-P."/>
        </authorList>
    </citation>
    <scope>NUCLEOTIDE SEQUENCE [LARGE SCALE GENOMIC DNA]</scope>
    <source>
        <strain evidence="1 2">DSM 105498</strain>
    </source>
</reference>
<dbReference type="EMBL" id="JACHWR010000003">
    <property type="protein sequence ID" value="MBB3044483.1"/>
    <property type="molecule type" value="Genomic_DNA"/>
</dbReference>
<evidence type="ECO:0000313" key="2">
    <source>
        <dbReference type="Proteomes" id="UP000589626"/>
    </source>
</evidence>
<name>A0A7W4VZ59_9ACTN</name>
<organism evidence="1 2">
    <name type="scientific">Nocardioides soli</name>
    <dbReference type="NCBI Taxonomy" id="1036020"/>
    <lineage>
        <taxon>Bacteria</taxon>
        <taxon>Bacillati</taxon>
        <taxon>Actinomycetota</taxon>
        <taxon>Actinomycetes</taxon>
        <taxon>Propionibacteriales</taxon>
        <taxon>Nocardioidaceae</taxon>
        <taxon>Nocardioides</taxon>
    </lineage>
</organism>
<evidence type="ECO:0000313" key="1">
    <source>
        <dbReference type="EMBL" id="MBB3044483.1"/>
    </source>
</evidence>
<protein>
    <submittedName>
        <fullName evidence="1">Uncharacterized protein</fullName>
    </submittedName>
</protein>
<proteinExistence type="predicted"/>
<gene>
    <name evidence="1" type="ORF">FHU40_004320</name>
</gene>
<accession>A0A7W4VZ59</accession>
<dbReference type="RefSeq" id="WP_183594349.1">
    <property type="nucleotide sequence ID" value="NZ_JACHWR010000003.1"/>
</dbReference>
<keyword evidence="2" id="KW-1185">Reference proteome</keyword>
<sequence>MPVSFDSQISFIAGQEIDVPEGDVSFAAGEESPDLQDLKKQGAVVDSNLVVFPEDTPASVRNAVCNWTLFAQRAATKKVDPQQAKEWVDVYLDVLLHTGWALREEASSWSEEHVVGSVVHQKILDLVAVALGPVPGALALVTAALTSLQGMNERSKWITLFDRRAKSAVSTGFSVANVDPHADGSAQLRSIDFRVEARKTLTQFLFFRFTSEEALMFKRGVVLFISAEALQELAPAIEQRVTAFAKDNIAAFDL</sequence>
<comment type="caution">
    <text evidence="1">The sequence shown here is derived from an EMBL/GenBank/DDBJ whole genome shotgun (WGS) entry which is preliminary data.</text>
</comment>